<organism evidence="1 2">
    <name type="scientific">Lupinus albus</name>
    <name type="common">White lupine</name>
    <name type="synonym">Lupinus termis</name>
    <dbReference type="NCBI Taxonomy" id="3870"/>
    <lineage>
        <taxon>Eukaryota</taxon>
        <taxon>Viridiplantae</taxon>
        <taxon>Streptophyta</taxon>
        <taxon>Embryophyta</taxon>
        <taxon>Tracheophyta</taxon>
        <taxon>Spermatophyta</taxon>
        <taxon>Magnoliopsida</taxon>
        <taxon>eudicotyledons</taxon>
        <taxon>Gunneridae</taxon>
        <taxon>Pentapetalae</taxon>
        <taxon>rosids</taxon>
        <taxon>fabids</taxon>
        <taxon>Fabales</taxon>
        <taxon>Fabaceae</taxon>
        <taxon>Papilionoideae</taxon>
        <taxon>50 kb inversion clade</taxon>
        <taxon>genistoids sensu lato</taxon>
        <taxon>core genistoids</taxon>
        <taxon>Genisteae</taxon>
        <taxon>Lupinus</taxon>
    </lineage>
</organism>
<gene>
    <name evidence="1" type="ORF">Lalb_Chr10g0094281</name>
</gene>
<evidence type="ECO:0000313" key="2">
    <source>
        <dbReference type="Proteomes" id="UP000447434"/>
    </source>
</evidence>
<dbReference type="AlphaFoldDB" id="A0A6A4PU36"/>
<protein>
    <submittedName>
        <fullName evidence="1">Uncharacterized protein</fullName>
    </submittedName>
</protein>
<dbReference type="EMBL" id="WOCE01000010">
    <property type="protein sequence ID" value="KAE9605157.1"/>
    <property type="molecule type" value="Genomic_DNA"/>
</dbReference>
<comment type="caution">
    <text evidence="1">The sequence shown here is derived from an EMBL/GenBank/DDBJ whole genome shotgun (WGS) entry which is preliminary data.</text>
</comment>
<dbReference type="Proteomes" id="UP000447434">
    <property type="component" value="Chromosome 10"/>
</dbReference>
<keyword evidence="2" id="KW-1185">Reference proteome</keyword>
<proteinExistence type="predicted"/>
<name>A0A6A4PU36_LUPAL</name>
<reference evidence="2" key="1">
    <citation type="journal article" date="2020" name="Nat. Commun.">
        <title>Genome sequence of the cluster root forming white lupin.</title>
        <authorList>
            <person name="Hufnagel B."/>
            <person name="Marques A."/>
            <person name="Soriano A."/>
            <person name="Marques L."/>
            <person name="Divol F."/>
            <person name="Doumas P."/>
            <person name="Sallet E."/>
            <person name="Mancinotti D."/>
            <person name="Carrere S."/>
            <person name="Marande W."/>
            <person name="Arribat S."/>
            <person name="Keller J."/>
            <person name="Huneau C."/>
            <person name="Blein T."/>
            <person name="Aime D."/>
            <person name="Laguerre M."/>
            <person name="Taylor J."/>
            <person name="Schubert V."/>
            <person name="Nelson M."/>
            <person name="Geu-Flores F."/>
            <person name="Crespi M."/>
            <person name="Gallardo-Guerrero K."/>
            <person name="Delaux P.-M."/>
            <person name="Salse J."/>
            <person name="Berges H."/>
            <person name="Guyot R."/>
            <person name="Gouzy J."/>
            <person name="Peret B."/>
        </authorList>
    </citation>
    <scope>NUCLEOTIDE SEQUENCE [LARGE SCALE GENOMIC DNA]</scope>
    <source>
        <strain evidence="2">cv. Amiga</strain>
    </source>
</reference>
<evidence type="ECO:0000313" key="1">
    <source>
        <dbReference type="EMBL" id="KAE9605157.1"/>
    </source>
</evidence>
<sequence>MEYVGSHNIQQFRFRVRFDPPHTFELPLSIFRCHSLTCLNFDFWIFSSANNKVKFPKSMKFQMT</sequence>
<accession>A0A6A4PU36</accession>